<dbReference type="EMBL" id="JABBWM010000128">
    <property type="protein sequence ID" value="KAG2087833.1"/>
    <property type="molecule type" value="Genomic_DNA"/>
</dbReference>
<dbReference type="Proteomes" id="UP000823399">
    <property type="component" value="Unassembled WGS sequence"/>
</dbReference>
<protein>
    <recommendedName>
        <fullName evidence="2">DUF6533 domain-containing protein</fullName>
    </recommendedName>
</protein>
<evidence type="ECO:0000313" key="4">
    <source>
        <dbReference type="Proteomes" id="UP000823399"/>
    </source>
</evidence>
<keyword evidence="1" id="KW-0812">Transmembrane</keyword>
<dbReference type="RefSeq" id="XP_041285355.1">
    <property type="nucleotide sequence ID" value="XM_041430929.1"/>
</dbReference>
<keyword evidence="4" id="KW-1185">Reference proteome</keyword>
<dbReference type="Pfam" id="PF20151">
    <property type="entry name" value="DUF6533"/>
    <property type="match status" value="1"/>
</dbReference>
<organism evidence="3 4">
    <name type="scientific">Suillus discolor</name>
    <dbReference type="NCBI Taxonomy" id="1912936"/>
    <lineage>
        <taxon>Eukaryota</taxon>
        <taxon>Fungi</taxon>
        <taxon>Dikarya</taxon>
        <taxon>Basidiomycota</taxon>
        <taxon>Agaricomycotina</taxon>
        <taxon>Agaricomycetes</taxon>
        <taxon>Agaricomycetidae</taxon>
        <taxon>Boletales</taxon>
        <taxon>Suillineae</taxon>
        <taxon>Suillaceae</taxon>
        <taxon>Suillus</taxon>
    </lineage>
</organism>
<evidence type="ECO:0000259" key="2">
    <source>
        <dbReference type="Pfam" id="PF20151"/>
    </source>
</evidence>
<feature type="domain" description="DUF6533" evidence="2">
    <location>
        <begin position="18"/>
        <end position="54"/>
    </location>
</feature>
<comment type="caution">
    <text evidence="3">The sequence shown here is derived from an EMBL/GenBank/DDBJ whole genome shotgun (WGS) entry which is preliminary data.</text>
</comment>
<feature type="transmembrane region" description="Helical" evidence="1">
    <location>
        <begin position="51"/>
        <end position="68"/>
    </location>
</feature>
<proteinExistence type="predicted"/>
<dbReference type="GeneID" id="64693188"/>
<accession>A0A9P7JLW0</accession>
<dbReference type="AlphaFoldDB" id="A0A9P7JLW0"/>
<feature type="transmembrane region" description="Helical" evidence="1">
    <location>
        <begin position="12"/>
        <end position="31"/>
    </location>
</feature>
<reference evidence="3" key="1">
    <citation type="journal article" date="2020" name="New Phytol.">
        <title>Comparative genomics reveals dynamic genome evolution in host specialist ectomycorrhizal fungi.</title>
        <authorList>
            <person name="Lofgren L.A."/>
            <person name="Nguyen N.H."/>
            <person name="Vilgalys R."/>
            <person name="Ruytinx J."/>
            <person name="Liao H.L."/>
            <person name="Branco S."/>
            <person name="Kuo A."/>
            <person name="LaButti K."/>
            <person name="Lipzen A."/>
            <person name="Andreopoulos W."/>
            <person name="Pangilinan J."/>
            <person name="Riley R."/>
            <person name="Hundley H."/>
            <person name="Na H."/>
            <person name="Barry K."/>
            <person name="Grigoriev I.V."/>
            <person name="Stajich J.E."/>
            <person name="Kennedy P.G."/>
        </authorList>
    </citation>
    <scope>NUCLEOTIDE SEQUENCE</scope>
    <source>
        <strain evidence="3">FC423</strain>
    </source>
</reference>
<keyword evidence="1" id="KW-1133">Transmembrane helix</keyword>
<dbReference type="OrthoDB" id="2745134at2759"/>
<dbReference type="InterPro" id="IPR045340">
    <property type="entry name" value="DUF6533"/>
</dbReference>
<evidence type="ECO:0000313" key="3">
    <source>
        <dbReference type="EMBL" id="KAG2087833.1"/>
    </source>
</evidence>
<gene>
    <name evidence="3" type="ORF">F5147DRAFT_56903</name>
</gene>
<sequence>MSTDWQMQKSASAASAHLAVASFTLVVYDHIITFSQEVTFFWSGPWTTSRILYLSVMPSMSCILLPVLNRGFNRSDTWL</sequence>
<evidence type="ECO:0000256" key="1">
    <source>
        <dbReference type="SAM" id="Phobius"/>
    </source>
</evidence>
<name>A0A9P7JLW0_9AGAM</name>
<keyword evidence="1" id="KW-0472">Membrane</keyword>